<keyword evidence="1" id="KW-0472">Membrane</keyword>
<evidence type="ECO:0000313" key="3">
    <source>
        <dbReference type="Proteomes" id="UP000787472"/>
    </source>
</evidence>
<accession>A0A9E5MLU2</accession>
<evidence type="ECO:0000313" key="2">
    <source>
        <dbReference type="EMBL" id="NHO64655.1"/>
    </source>
</evidence>
<keyword evidence="1" id="KW-1133">Transmembrane helix</keyword>
<name>A0A9E5MLU2_9GAMM</name>
<keyword evidence="3" id="KW-1185">Reference proteome</keyword>
<dbReference type="Proteomes" id="UP000787472">
    <property type="component" value="Unassembled WGS sequence"/>
</dbReference>
<feature type="transmembrane region" description="Helical" evidence="1">
    <location>
        <begin position="6"/>
        <end position="27"/>
    </location>
</feature>
<proteinExistence type="predicted"/>
<evidence type="ECO:0000256" key="1">
    <source>
        <dbReference type="SAM" id="Phobius"/>
    </source>
</evidence>
<reference evidence="2" key="1">
    <citation type="submission" date="2020-03" db="EMBL/GenBank/DDBJ databases">
        <authorList>
            <person name="Guo F."/>
        </authorList>
    </citation>
    <scope>NUCLEOTIDE SEQUENCE</scope>
    <source>
        <strain evidence="2">JCM 30134</strain>
    </source>
</reference>
<dbReference type="RefSeq" id="WP_167181891.1">
    <property type="nucleotide sequence ID" value="NZ_JAAONZ010000002.1"/>
</dbReference>
<protein>
    <submittedName>
        <fullName evidence="2">Uncharacterized protein</fullName>
    </submittedName>
</protein>
<organism evidence="2 3">
    <name type="scientific">Pseudomaricurvus hydrocarbonicus</name>
    <dbReference type="NCBI Taxonomy" id="1470433"/>
    <lineage>
        <taxon>Bacteria</taxon>
        <taxon>Pseudomonadati</taxon>
        <taxon>Pseudomonadota</taxon>
        <taxon>Gammaproteobacteria</taxon>
        <taxon>Cellvibrionales</taxon>
        <taxon>Cellvibrionaceae</taxon>
        <taxon>Pseudomaricurvus</taxon>
    </lineage>
</organism>
<dbReference type="AlphaFoldDB" id="A0A9E5MLU2"/>
<keyword evidence="1" id="KW-0812">Transmembrane</keyword>
<gene>
    <name evidence="2" type="ORF">G8770_03725</name>
</gene>
<sequence length="78" mass="9059">MENQIITILVFLALITVAAITLAISAARKQRRAASSLYHEFDEIDLTTPDLFTQKNRWVRRATPAPRWNADKRRYENT</sequence>
<dbReference type="EMBL" id="JAAONZ010000002">
    <property type="protein sequence ID" value="NHO64655.1"/>
    <property type="molecule type" value="Genomic_DNA"/>
</dbReference>
<comment type="caution">
    <text evidence="2">The sequence shown here is derived from an EMBL/GenBank/DDBJ whole genome shotgun (WGS) entry which is preliminary data.</text>
</comment>